<feature type="chain" id="PRO_5018090213" description="Helix-hairpin-helix domain-containing protein" evidence="2">
    <location>
        <begin position="34"/>
        <end position="131"/>
    </location>
</feature>
<comment type="caution">
    <text evidence="3">The sequence shown here is derived from an EMBL/GenBank/DDBJ whole genome shotgun (WGS) entry which is preliminary data.</text>
</comment>
<feature type="region of interest" description="Disordered" evidence="1">
    <location>
        <begin position="35"/>
        <end position="62"/>
    </location>
</feature>
<evidence type="ECO:0000313" key="3">
    <source>
        <dbReference type="EMBL" id="RQH49098.1"/>
    </source>
</evidence>
<dbReference type="PROSITE" id="PS51257">
    <property type="entry name" value="PROKAR_LIPOPROTEIN"/>
    <property type="match status" value="1"/>
</dbReference>
<evidence type="ECO:0000256" key="2">
    <source>
        <dbReference type="SAM" id="SignalP"/>
    </source>
</evidence>
<evidence type="ECO:0008006" key="5">
    <source>
        <dbReference type="Google" id="ProtNLM"/>
    </source>
</evidence>
<dbReference type="Gene3D" id="1.10.150.320">
    <property type="entry name" value="Photosystem II 12 kDa extrinsic protein"/>
    <property type="match status" value="1"/>
</dbReference>
<organism evidence="3 4">
    <name type="scientific">Okeania hirsuta</name>
    <dbReference type="NCBI Taxonomy" id="1458930"/>
    <lineage>
        <taxon>Bacteria</taxon>
        <taxon>Bacillati</taxon>
        <taxon>Cyanobacteriota</taxon>
        <taxon>Cyanophyceae</taxon>
        <taxon>Oscillatoriophycideae</taxon>
        <taxon>Oscillatoriales</taxon>
        <taxon>Microcoleaceae</taxon>
        <taxon>Okeania</taxon>
    </lineage>
</organism>
<keyword evidence="4" id="KW-1185">Reference proteome</keyword>
<reference evidence="3 4" key="1">
    <citation type="journal article" date="2018" name="ACS Chem. Biol.">
        <title>Ketoreductase domain dysfunction expands chemodiversity: malyngamide biosynthesis in the cyanobacterium Okeania hirsuta.</title>
        <authorList>
            <person name="Moss N.A."/>
            <person name="Leao T."/>
            <person name="Rankin M."/>
            <person name="McCullough T.M."/>
            <person name="Qu P."/>
            <person name="Korobeynikov A."/>
            <person name="Smith J.L."/>
            <person name="Gerwick L."/>
            <person name="Gerwick W.H."/>
        </authorList>
    </citation>
    <scope>NUCLEOTIDE SEQUENCE [LARGE SCALE GENOMIC DNA]</scope>
    <source>
        <strain evidence="3 4">PAB10Feb10-1</strain>
    </source>
</reference>
<protein>
    <recommendedName>
        <fullName evidence="5">Helix-hairpin-helix domain-containing protein</fullName>
    </recommendedName>
</protein>
<gene>
    <name evidence="3" type="ORF">D5R40_07330</name>
</gene>
<evidence type="ECO:0000313" key="4">
    <source>
        <dbReference type="Proteomes" id="UP000269154"/>
    </source>
</evidence>
<sequence length="131" mass="14390">MSQKTYLTNMMNHFRFLSLSGIIASLIAMSSCANTTTPTVDPNASPNSLNSPVSTATDNMSKIDINDASDSDLKKLAIKLNIPELPEKIKENRPYKDINELAVKEVISPQQLDFVKNDITVAKPTPVPEEN</sequence>
<dbReference type="AlphaFoldDB" id="A0A3N6PQW8"/>
<feature type="compositionally biased region" description="Polar residues" evidence="1">
    <location>
        <begin position="35"/>
        <end position="60"/>
    </location>
</feature>
<evidence type="ECO:0000256" key="1">
    <source>
        <dbReference type="SAM" id="MobiDB-lite"/>
    </source>
</evidence>
<accession>A0A3N6PQW8</accession>
<dbReference type="OrthoDB" id="9946412at2"/>
<dbReference type="SUPFAM" id="SSF81585">
    <property type="entry name" value="PsbU/PolX domain-like"/>
    <property type="match status" value="1"/>
</dbReference>
<dbReference type="EMBL" id="RCBY01000027">
    <property type="protein sequence ID" value="RQH49098.1"/>
    <property type="molecule type" value="Genomic_DNA"/>
</dbReference>
<keyword evidence="2" id="KW-0732">Signal</keyword>
<dbReference type="Proteomes" id="UP000269154">
    <property type="component" value="Unassembled WGS sequence"/>
</dbReference>
<feature type="signal peptide" evidence="2">
    <location>
        <begin position="1"/>
        <end position="33"/>
    </location>
</feature>
<name>A0A3N6PQW8_9CYAN</name>
<proteinExistence type="predicted"/>